<keyword evidence="3" id="KW-1185">Reference proteome</keyword>
<sequence length="61" mass="6428">MPGGGGPVGKDAEQSQRNMLLLGGGAVAAIGAWYFMKSSPEARKEYEHIKEGVKQNPGPTK</sequence>
<protein>
    <submittedName>
        <fullName evidence="2">Uncharacterized protein</fullName>
    </submittedName>
</protein>
<dbReference type="AlphaFoldDB" id="A0A9P6VT65"/>
<organism evidence="2 3">
    <name type="scientific">Rhodotorula mucilaginosa</name>
    <name type="common">Yeast</name>
    <name type="synonym">Rhodotorula rubra</name>
    <dbReference type="NCBI Taxonomy" id="5537"/>
    <lineage>
        <taxon>Eukaryota</taxon>
        <taxon>Fungi</taxon>
        <taxon>Dikarya</taxon>
        <taxon>Basidiomycota</taxon>
        <taxon>Pucciniomycotina</taxon>
        <taxon>Microbotryomycetes</taxon>
        <taxon>Sporidiobolales</taxon>
        <taxon>Sporidiobolaceae</taxon>
        <taxon>Rhodotorula</taxon>
    </lineage>
</organism>
<evidence type="ECO:0000313" key="2">
    <source>
        <dbReference type="EMBL" id="KAG0654142.1"/>
    </source>
</evidence>
<name>A0A9P6VT65_RHOMI</name>
<dbReference type="EMBL" id="PUHQ01000160">
    <property type="protein sequence ID" value="KAG0654142.1"/>
    <property type="molecule type" value="Genomic_DNA"/>
</dbReference>
<evidence type="ECO:0000313" key="3">
    <source>
        <dbReference type="Proteomes" id="UP000777482"/>
    </source>
</evidence>
<reference evidence="2 3" key="1">
    <citation type="submission" date="2020-11" db="EMBL/GenBank/DDBJ databases">
        <title>Kefir isolates.</title>
        <authorList>
            <person name="Marcisauskas S."/>
            <person name="Kim Y."/>
            <person name="Blasche S."/>
        </authorList>
    </citation>
    <scope>NUCLEOTIDE SEQUENCE [LARGE SCALE GENOMIC DNA]</scope>
    <source>
        <strain evidence="2 3">KR</strain>
    </source>
</reference>
<accession>A0A9P6VT65</accession>
<keyword evidence="1" id="KW-1133">Transmembrane helix</keyword>
<comment type="caution">
    <text evidence="2">The sequence shown here is derived from an EMBL/GenBank/DDBJ whole genome shotgun (WGS) entry which is preliminary data.</text>
</comment>
<feature type="transmembrane region" description="Helical" evidence="1">
    <location>
        <begin position="20"/>
        <end position="36"/>
    </location>
</feature>
<keyword evidence="1" id="KW-0472">Membrane</keyword>
<evidence type="ECO:0000256" key="1">
    <source>
        <dbReference type="SAM" id="Phobius"/>
    </source>
</evidence>
<gene>
    <name evidence="2" type="ORF">C6P46_001952</name>
</gene>
<proteinExistence type="predicted"/>
<keyword evidence="1" id="KW-0812">Transmembrane</keyword>
<dbReference type="Proteomes" id="UP000777482">
    <property type="component" value="Unassembled WGS sequence"/>
</dbReference>